<dbReference type="EMBL" id="RPFW01000003">
    <property type="protein sequence ID" value="TVZ04202.1"/>
    <property type="molecule type" value="Genomic_DNA"/>
</dbReference>
<accession>A0A6P2BYL1</accession>
<comment type="caution">
    <text evidence="2">The sequence shown here is derived from an EMBL/GenBank/DDBJ whole genome shotgun (WGS) entry which is preliminary data.</text>
</comment>
<sequence length="108" mass="11647">MTAVLADVPPPGPVRRVTIRELQQHAARVIGELAEAEVTAEITRRGQVIARLVPVTPAERAYAEMLERGEIIPAENPGGLAGWKPLPPREDGVSPSDALIALRDEERA</sequence>
<gene>
    <name evidence="2" type="ORF">EAS64_17570</name>
</gene>
<name>A0A6P2BYL1_9ACTN</name>
<evidence type="ECO:0000256" key="1">
    <source>
        <dbReference type="SAM" id="MobiDB-lite"/>
    </source>
</evidence>
<dbReference type="AlphaFoldDB" id="A0A6P2BYL1"/>
<feature type="region of interest" description="Disordered" evidence="1">
    <location>
        <begin position="77"/>
        <end position="108"/>
    </location>
</feature>
<dbReference type="OrthoDB" id="557859at2"/>
<proteinExistence type="predicted"/>
<protein>
    <submittedName>
        <fullName evidence="2">Prevent-host-death protein</fullName>
    </submittedName>
</protein>
<organism evidence="2 3">
    <name type="scientific">Trebonia kvetii</name>
    <dbReference type="NCBI Taxonomy" id="2480626"/>
    <lineage>
        <taxon>Bacteria</taxon>
        <taxon>Bacillati</taxon>
        <taxon>Actinomycetota</taxon>
        <taxon>Actinomycetes</taxon>
        <taxon>Streptosporangiales</taxon>
        <taxon>Treboniaceae</taxon>
        <taxon>Trebonia</taxon>
    </lineage>
</organism>
<evidence type="ECO:0000313" key="2">
    <source>
        <dbReference type="EMBL" id="TVZ04202.1"/>
    </source>
</evidence>
<keyword evidence="3" id="KW-1185">Reference proteome</keyword>
<evidence type="ECO:0000313" key="3">
    <source>
        <dbReference type="Proteomes" id="UP000460272"/>
    </source>
</evidence>
<dbReference type="RefSeq" id="WP_145854070.1">
    <property type="nucleotide sequence ID" value="NZ_RPFW01000003.1"/>
</dbReference>
<dbReference type="Proteomes" id="UP000460272">
    <property type="component" value="Unassembled WGS sequence"/>
</dbReference>
<reference evidence="2 3" key="1">
    <citation type="submission" date="2018-11" db="EMBL/GenBank/DDBJ databases">
        <title>Trebonia kvetii gen.nov., sp.nov., a novel acidophilic actinobacterium, and proposal of the new actinobacterial family Treboniaceae fam. nov.</title>
        <authorList>
            <person name="Rapoport D."/>
            <person name="Sagova-Mareckova M."/>
            <person name="Sedlacek I."/>
            <person name="Provaznik J."/>
            <person name="Kralova S."/>
            <person name="Pavlinic D."/>
            <person name="Benes V."/>
            <person name="Kopecky J."/>
        </authorList>
    </citation>
    <scope>NUCLEOTIDE SEQUENCE [LARGE SCALE GENOMIC DNA]</scope>
    <source>
        <strain evidence="2 3">15Tr583</strain>
    </source>
</reference>